<organism evidence="1 2">
    <name type="scientific">Reticulibacter mediterranei</name>
    <dbReference type="NCBI Taxonomy" id="2778369"/>
    <lineage>
        <taxon>Bacteria</taxon>
        <taxon>Bacillati</taxon>
        <taxon>Chloroflexota</taxon>
        <taxon>Ktedonobacteria</taxon>
        <taxon>Ktedonobacterales</taxon>
        <taxon>Reticulibacteraceae</taxon>
        <taxon>Reticulibacter</taxon>
    </lineage>
</organism>
<comment type="caution">
    <text evidence="1">The sequence shown here is derived from an EMBL/GenBank/DDBJ whole genome shotgun (WGS) entry which is preliminary data.</text>
</comment>
<name>A0A8J3IXX3_9CHLR</name>
<dbReference type="InterPro" id="IPR009057">
    <property type="entry name" value="Homeodomain-like_sf"/>
</dbReference>
<protein>
    <recommendedName>
        <fullName evidence="3">Helix-turn-helix domain-containing protein</fullName>
    </recommendedName>
</protein>
<sequence>MKKYIVRLTQAQRQFLSDLVHATVASTRMIGRARILLKADQGEQGPGWYDQQIIDALEVGHATVERTRKQFVEGGLQAALLQPQASPARRRKLDGEQEAHLIAVCCSPAPCGRKRWSLRLLASRLVELEIVEQISHETVRAVLKKIS</sequence>
<keyword evidence="2" id="KW-1185">Reference proteome</keyword>
<accession>A0A8J3IXX3</accession>
<dbReference type="Proteomes" id="UP000597444">
    <property type="component" value="Unassembled WGS sequence"/>
</dbReference>
<evidence type="ECO:0000313" key="1">
    <source>
        <dbReference type="EMBL" id="GHO98805.1"/>
    </source>
</evidence>
<dbReference type="AlphaFoldDB" id="A0A8J3IXX3"/>
<evidence type="ECO:0008006" key="3">
    <source>
        <dbReference type="Google" id="ProtNLM"/>
    </source>
</evidence>
<reference evidence="1" key="1">
    <citation type="submission" date="2020-10" db="EMBL/GenBank/DDBJ databases">
        <title>Taxonomic study of unclassified bacteria belonging to the class Ktedonobacteria.</title>
        <authorList>
            <person name="Yabe S."/>
            <person name="Wang C.M."/>
            <person name="Zheng Y."/>
            <person name="Sakai Y."/>
            <person name="Cavaletti L."/>
            <person name="Monciardini P."/>
            <person name="Donadio S."/>
        </authorList>
    </citation>
    <scope>NUCLEOTIDE SEQUENCE</scope>
    <source>
        <strain evidence="1">ID150040</strain>
    </source>
</reference>
<dbReference type="EMBL" id="BNJK01000002">
    <property type="protein sequence ID" value="GHO98805.1"/>
    <property type="molecule type" value="Genomic_DNA"/>
</dbReference>
<proteinExistence type="predicted"/>
<dbReference type="RefSeq" id="WP_220209498.1">
    <property type="nucleotide sequence ID" value="NZ_BNJK01000002.1"/>
</dbReference>
<evidence type="ECO:0000313" key="2">
    <source>
        <dbReference type="Proteomes" id="UP000597444"/>
    </source>
</evidence>
<dbReference type="Pfam" id="PF13565">
    <property type="entry name" value="HTH_32"/>
    <property type="match status" value="1"/>
</dbReference>
<dbReference type="SUPFAM" id="SSF46689">
    <property type="entry name" value="Homeodomain-like"/>
    <property type="match status" value="1"/>
</dbReference>
<gene>
    <name evidence="1" type="ORF">KSF_088530</name>
</gene>